<sequence>MKIASWCMVIAGVLVAVAPWADLNLTTLKWVELVLGVVLIIHGLFGAKCMCMKKMCATCGVDVSQGAKMPQ</sequence>
<dbReference type="AlphaFoldDB" id="A0A1G1Z1P3"/>
<gene>
    <name evidence="2" type="ORF">A3F24_02190</name>
</gene>
<proteinExistence type="predicted"/>
<protein>
    <submittedName>
        <fullName evidence="2">Uncharacterized protein</fullName>
    </submittedName>
</protein>
<dbReference type="Proteomes" id="UP000178515">
    <property type="component" value="Unassembled WGS sequence"/>
</dbReference>
<organism evidence="2 3">
    <name type="scientific">Candidatus Colwellbacteria bacterium RIFCSPHIGHO2_12_FULL_44_17</name>
    <dbReference type="NCBI Taxonomy" id="1797689"/>
    <lineage>
        <taxon>Bacteria</taxon>
        <taxon>Candidatus Colwelliibacteriota</taxon>
    </lineage>
</organism>
<evidence type="ECO:0000256" key="1">
    <source>
        <dbReference type="SAM" id="Phobius"/>
    </source>
</evidence>
<comment type="caution">
    <text evidence="2">The sequence shown here is derived from an EMBL/GenBank/DDBJ whole genome shotgun (WGS) entry which is preliminary data.</text>
</comment>
<evidence type="ECO:0000313" key="3">
    <source>
        <dbReference type="Proteomes" id="UP000178515"/>
    </source>
</evidence>
<dbReference type="EMBL" id="MHIX01000041">
    <property type="protein sequence ID" value="OGY58542.1"/>
    <property type="molecule type" value="Genomic_DNA"/>
</dbReference>
<keyword evidence="1" id="KW-1133">Transmembrane helix</keyword>
<evidence type="ECO:0000313" key="2">
    <source>
        <dbReference type="EMBL" id="OGY58542.1"/>
    </source>
</evidence>
<reference evidence="2 3" key="1">
    <citation type="journal article" date="2016" name="Nat. Commun.">
        <title>Thousands of microbial genomes shed light on interconnected biogeochemical processes in an aquifer system.</title>
        <authorList>
            <person name="Anantharaman K."/>
            <person name="Brown C.T."/>
            <person name="Hug L.A."/>
            <person name="Sharon I."/>
            <person name="Castelle C.J."/>
            <person name="Probst A.J."/>
            <person name="Thomas B.C."/>
            <person name="Singh A."/>
            <person name="Wilkins M.J."/>
            <person name="Karaoz U."/>
            <person name="Brodie E.L."/>
            <person name="Williams K.H."/>
            <person name="Hubbard S.S."/>
            <person name="Banfield J.F."/>
        </authorList>
    </citation>
    <scope>NUCLEOTIDE SEQUENCE [LARGE SCALE GENOMIC DNA]</scope>
</reference>
<keyword evidence="1" id="KW-0812">Transmembrane</keyword>
<accession>A0A1G1Z1P3</accession>
<name>A0A1G1Z1P3_9BACT</name>
<feature type="transmembrane region" description="Helical" evidence="1">
    <location>
        <begin position="27"/>
        <end position="45"/>
    </location>
</feature>
<keyword evidence="1" id="KW-0472">Membrane</keyword>